<feature type="compositionally biased region" description="Basic and acidic residues" evidence="1">
    <location>
        <begin position="20"/>
        <end position="35"/>
    </location>
</feature>
<proteinExistence type="predicted"/>
<dbReference type="KEGG" id="pno:SNOG_02975"/>
<dbReference type="AlphaFoldDB" id="Q0UZ39"/>
<dbReference type="GeneID" id="5970424"/>
<feature type="compositionally biased region" description="Polar residues" evidence="1">
    <location>
        <begin position="1"/>
        <end position="10"/>
    </location>
</feature>
<dbReference type="RefSeq" id="XP_001793567.1">
    <property type="nucleotide sequence ID" value="XM_001793515.1"/>
</dbReference>
<dbReference type="Proteomes" id="UP000001055">
    <property type="component" value="Unassembled WGS sequence"/>
</dbReference>
<feature type="region of interest" description="Disordered" evidence="1">
    <location>
        <begin position="1"/>
        <end position="35"/>
    </location>
</feature>
<protein>
    <submittedName>
        <fullName evidence="2">Uncharacterized protein</fullName>
    </submittedName>
</protein>
<accession>Q0UZ39</accession>
<sequence length="86" mass="9737">MGFTSTSRQRNPQRHVWGPKRSEWLEDRGSDQRDLPRGRCVRCLCRSKADFNELQLSNISNCLPAQLGALMGESGVSPFTRLSDMP</sequence>
<reference evidence="3" key="1">
    <citation type="journal article" date="2007" name="Plant Cell">
        <title>Dothideomycete-plant interactions illuminated by genome sequencing and EST analysis of the wheat pathogen Stagonospora nodorum.</title>
        <authorList>
            <person name="Hane J.K."/>
            <person name="Lowe R.G."/>
            <person name="Solomon P.S."/>
            <person name="Tan K.C."/>
            <person name="Schoch C.L."/>
            <person name="Spatafora J.W."/>
            <person name="Crous P.W."/>
            <person name="Kodira C."/>
            <person name="Birren B.W."/>
            <person name="Galagan J.E."/>
            <person name="Torriani S.F."/>
            <person name="McDonald B.A."/>
            <person name="Oliver R.P."/>
        </authorList>
    </citation>
    <scope>NUCLEOTIDE SEQUENCE [LARGE SCALE GENOMIC DNA]</scope>
    <source>
        <strain evidence="3">SN15 / ATCC MYA-4574 / FGSC 10173</strain>
    </source>
</reference>
<evidence type="ECO:0000313" key="3">
    <source>
        <dbReference type="Proteomes" id="UP000001055"/>
    </source>
</evidence>
<gene>
    <name evidence="2" type="ORF">SNOG_02975</name>
</gene>
<evidence type="ECO:0000313" key="2">
    <source>
        <dbReference type="EMBL" id="EAT89706.1"/>
    </source>
</evidence>
<dbReference type="EMBL" id="CH445328">
    <property type="protein sequence ID" value="EAT89706.1"/>
    <property type="molecule type" value="Genomic_DNA"/>
</dbReference>
<name>Q0UZ39_PHANO</name>
<dbReference type="InParanoid" id="Q0UZ39"/>
<evidence type="ECO:0000256" key="1">
    <source>
        <dbReference type="SAM" id="MobiDB-lite"/>
    </source>
</evidence>
<organism evidence="2 3">
    <name type="scientific">Phaeosphaeria nodorum (strain SN15 / ATCC MYA-4574 / FGSC 10173)</name>
    <name type="common">Glume blotch fungus</name>
    <name type="synonym">Parastagonospora nodorum</name>
    <dbReference type="NCBI Taxonomy" id="321614"/>
    <lineage>
        <taxon>Eukaryota</taxon>
        <taxon>Fungi</taxon>
        <taxon>Dikarya</taxon>
        <taxon>Ascomycota</taxon>
        <taxon>Pezizomycotina</taxon>
        <taxon>Dothideomycetes</taxon>
        <taxon>Pleosporomycetidae</taxon>
        <taxon>Pleosporales</taxon>
        <taxon>Pleosporineae</taxon>
        <taxon>Phaeosphaeriaceae</taxon>
        <taxon>Parastagonospora</taxon>
    </lineage>
</organism>